<dbReference type="SUPFAM" id="SSF53098">
    <property type="entry name" value="Ribonuclease H-like"/>
    <property type="match status" value="1"/>
</dbReference>
<dbReference type="FunFam" id="3.30.420.10:FF:000063">
    <property type="entry name" value="Retrovirus-related Pol polyprotein from transposon 297-like Protein"/>
    <property type="match status" value="1"/>
</dbReference>
<dbReference type="AlphaFoldDB" id="A0AAV6U8Z5"/>
<dbReference type="PROSITE" id="PS50158">
    <property type="entry name" value="ZF_CCHC"/>
    <property type="match status" value="1"/>
</dbReference>
<evidence type="ECO:0000256" key="9">
    <source>
        <dbReference type="SAM" id="MobiDB-lite"/>
    </source>
</evidence>
<gene>
    <name evidence="13" type="ORF">JTE90_024845</name>
</gene>
<protein>
    <recommendedName>
        <fullName evidence="1">RNA-directed DNA polymerase</fullName>
        <ecNumber evidence="1">2.7.7.49</ecNumber>
    </recommendedName>
</protein>
<dbReference type="EC" id="2.7.7.49" evidence="1"/>
<sequence length="1147" mass="128199">MEAASKNAVDLRGDSSTSEVNQLKQRKMQGQKGGPSTSSSNSDNGSCYCCGEKNHRSPACKFNKSTCHACGKIGHLARVCLSRGRANQRNSNFAKQTNTSRSANQRVHQVENDSSEEEATPVYELFSVSTVAGAPPAFQVKVKIEGIHATMEVDTGAPVTIVPFAFFRNHESVFAPLQKTSMKLRSFTRHELEIAGTTNVTVEYKNQRQLLPLVVVHQSSVMLMGRSWIRDLGVLKDLEDQLFTNAIQESKQSLKDILEKHNELFADGLGKVKNVQVHLNKIADPTPRFFKARPVPYAYRVKVEQEIDRLLELGVLEPVQYSDWATPVVPVLKSNGNVRLCGDFKLTVNVATELERYPLPNVEDLFARLSGGVTFSKIDLSDAYCQLELDDSSKDLLVINTHRGLFQYCRLPFGVASAPAIFQREMDKLLQGHDRALCYLDDLLVTGDSAEDHLRNLDSILTTLQTAGIKLHPSKCSFMQPSVEYLGHRIDAEGLHPIQTKVEAIERAPDPTNVDELRSFLGLLTYYAKFLPNMSTMLAPLYQLLNKDQQWRWGAVEKQSFREAKRKLTTSSLLVHFDESKEVHLECDASPYGVGAVLSHPSDAGDRPIAFASRSLTKAEKNYSQLEREALALVFGVIRYRKFLLGRTFTLVTDHQPLVSLFSEKKPIAPMAASRIQRWAIILSAYSYRIVYRKGSLHSNADACSRLPVEATRIPSTPRPADVVLLLDAIDDCPVTVQHFQRELDSNPIFMKVKEYIHRGWPKLVDGELRPFWMCRAELSVEGGVILRGNRVFVPPKFRKYVLAELHAGHQGMCALKAMGRQAVWWPNIDKEIESLVRACVVCQEHAPEPPSQLAPWPYTKIPWDRIHIDHAGPFENHLILLVVDAATKWLEAILVPSTSSTATVTALRSVFARFGLPRTVVSDNGSSFTSQEFTDFMKKSGIIHVRTAPYHPQSNGQAERLVRTMKDSLKKNQSGTFQERLDNFLFHYRKAPNVATGLSPANAMFGRPIRSRLDLLRPEDTGSLAQTTSAPRFQPQESVWCRNHGHGPKWVPGEVACPLGNVMSKVLTPAGVVVRHQDQLRRRESGVLVPGTFDEPDGTSSLPNSVPESTTETVPNDEDITARDLEAGTALRRSQRVKKCPQRLDL</sequence>
<evidence type="ECO:0000256" key="4">
    <source>
        <dbReference type="ARBA" id="ARBA00022722"/>
    </source>
</evidence>
<keyword evidence="8" id="KW-0479">Metal-binding</keyword>
<evidence type="ECO:0000256" key="6">
    <source>
        <dbReference type="ARBA" id="ARBA00022801"/>
    </source>
</evidence>
<dbReference type="InterPro" id="IPR000477">
    <property type="entry name" value="RT_dom"/>
</dbReference>
<dbReference type="Pfam" id="PF00078">
    <property type="entry name" value="RVT_1"/>
    <property type="match status" value="1"/>
</dbReference>
<dbReference type="SMART" id="SM00343">
    <property type="entry name" value="ZnF_C2HC"/>
    <property type="match status" value="2"/>
</dbReference>
<dbReference type="Gene3D" id="2.40.70.10">
    <property type="entry name" value="Acid Proteases"/>
    <property type="match status" value="1"/>
</dbReference>
<evidence type="ECO:0000313" key="13">
    <source>
        <dbReference type="EMBL" id="KAG8180456.1"/>
    </source>
</evidence>
<dbReference type="Pfam" id="PF00665">
    <property type="entry name" value="rve"/>
    <property type="match status" value="1"/>
</dbReference>
<dbReference type="EMBL" id="JAFNEN010000563">
    <property type="protein sequence ID" value="KAG8180456.1"/>
    <property type="molecule type" value="Genomic_DNA"/>
</dbReference>
<dbReference type="PANTHER" id="PTHR37984:SF13">
    <property type="entry name" value="RIBONUCLEASE H"/>
    <property type="match status" value="1"/>
</dbReference>
<dbReference type="Gene3D" id="1.10.340.70">
    <property type="match status" value="1"/>
</dbReference>
<dbReference type="SUPFAM" id="SSF56672">
    <property type="entry name" value="DNA/RNA polymerases"/>
    <property type="match status" value="1"/>
</dbReference>
<evidence type="ECO:0000256" key="2">
    <source>
        <dbReference type="ARBA" id="ARBA00022679"/>
    </source>
</evidence>
<dbReference type="InterPro" id="IPR001878">
    <property type="entry name" value="Znf_CCHC"/>
</dbReference>
<dbReference type="GO" id="GO:0004519">
    <property type="term" value="F:endonuclease activity"/>
    <property type="evidence" value="ECO:0007669"/>
    <property type="project" value="UniProtKB-KW"/>
</dbReference>
<dbReference type="InterPro" id="IPR001584">
    <property type="entry name" value="Integrase_cat-core"/>
</dbReference>
<dbReference type="Gene3D" id="3.30.70.270">
    <property type="match status" value="2"/>
</dbReference>
<dbReference type="Pfam" id="PF17921">
    <property type="entry name" value="Integrase_H2C2"/>
    <property type="match status" value="1"/>
</dbReference>
<evidence type="ECO:0000256" key="7">
    <source>
        <dbReference type="ARBA" id="ARBA00022918"/>
    </source>
</evidence>
<dbReference type="GO" id="GO:0008270">
    <property type="term" value="F:zinc ion binding"/>
    <property type="evidence" value="ECO:0007669"/>
    <property type="project" value="UniProtKB-KW"/>
</dbReference>
<accession>A0AAV6U8Z5</accession>
<evidence type="ECO:0000256" key="1">
    <source>
        <dbReference type="ARBA" id="ARBA00012493"/>
    </source>
</evidence>
<evidence type="ECO:0000313" key="14">
    <source>
        <dbReference type="Proteomes" id="UP000827092"/>
    </source>
</evidence>
<dbReference type="Proteomes" id="UP000827092">
    <property type="component" value="Unassembled WGS sequence"/>
</dbReference>
<dbReference type="GO" id="GO:0003676">
    <property type="term" value="F:nucleic acid binding"/>
    <property type="evidence" value="ECO:0007669"/>
    <property type="project" value="InterPro"/>
</dbReference>
<name>A0AAV6U8Z5_9ARAC</name>
<dbReference type="InterPro" id="IPR012337">
    <property type="entry name" value="RNaseH-like_sf"/>
</dbReference>
<keyword evidence="3" id="KW-0548">Nucleotidyltransferase</keyword>
<organism evidence="13 14">
    <name type="scientific">Oedothorax gibbosus</name>
    <dbReference type="NCBI Taxonomy" id="931172"/>
    <lineage>
        <taxon>Eukaryota</taxon>
        <taxon>Metazoa</taxon>
        <taxon>Ecdysozoa</taxon>
        <taxon>Arthropoda</taxon>
        <taxon>Chelicerata</taxon>
        <taxon>Arachnida</taxon>
        <taxon>Araneae</taxon>
        <taxon>Araneomorphae</taxon>
        <taxon>Entelegynae</taxon>
        <taxon>Araneoidea</taxon>
        <taxon>Linyphiidae</taxon>
        <taxon>Erigoninae</taxon>
        <taxon>Oedothorax</taxon>
    </lineage>
</organism>
<dbReference type="PROSITE" id="PS50994">
    <property type="entry name" value="INTEGRASE"/>
    <property type="match status" value="1"/>
</dbReference>
<evidence type="ECO:0000256" key="3">
    <source>
        <dbReference type="ARBA" id="ARBA00022695"/>
    </source>
</evidence>
<dbReference type="Gene3D" id="3.10.10.10">
    <property type="entry name" value="HIV Type 1 Reverse Transcriptase, subunit A, domain 1"/>
    <property type="match status" value="1"/>
</dbReference>
<dbReference type="InterPro" id="IPR050951">
    <property type="entry name" value="Retrovirus_Pol_polyprotein"/>
</dbReference>
<dbReference type="GO" id="GO:0003964">
    <property type="term" value="F:RNA-directed DNA polymerase activity"/>
    <property type="evidence" value="ECO:0007669"/>
    <property type="project" value="UniProtKB-KW"/>
</dbReference>
<dbReference type="Gene3D" id="3.30.420.10">
    <property type="entry name" value="Ribonuclease H-like superfamily/Ribonuclease H"/>
    <property type="match status" value="1"/>
</dbReference>
<dbReference type="FunFam" id="1.10.340.70:FF:000003">
    <property type="entry name" value="Protein CBG25708"/>
    <property type="match status" value="1"/>
</dbReference>
<feature type="domain" description="Reverse transcriptase" evidence="11">
    <location>
        <begin position="312"/>
        <end position="490"/>
    </location>
</feature>
<keyword evidence="2" id="KW-0808">Transferase</keyword>
<evidence type="ECO:0000259" key="12">
    <source>
        <dbReference type="PROSITE" id="PS50994"/>
    </source>
</evidence>
<dbReference type="CDD" id="cd09274">
    <property type="entry name" value="RNase_HI_RT_Ty3"/>
    <property type="match status" value="1"/>
</dbReference>
<keyword evidence="8" id="KW-0863">Zinc-finger</keyword>
<keyword evidence="5" id="KW-0255">Endonuclease</keyword>
<feature type="region of interest" description="Disordered" evidence="9">
    <location>
        <begin position="1"/>
        <end position="44"/>
    </location>
</feature>
<dbReference type="GO" id="GO:0015074">
    <property type="term" value="P:DNA integration"/>
    <property type="evidence" value="ECO:0007669"/>
    <property type="project" value="InterPro"/>
</dbReference>
<feature type="domain" description="Integrase catalytic" evidence="12">
    <location>
        <begin position="859"/>
        <end position="1017"/>
    </location>
</feature>
<keyword evidence="8" id="KW-0862">Zinc</keyword>
<evidence type="ECO:0000256" key="8">
    <source>
        <dbReference type="PROSITE-ProRule" id="PRU00047"/>
    </source>
</evidence>
<feature type="region of interest" description="Disordered" evidence="9">
    <location>
        <begin position="1090"/>
        <end position="1147"/>
    </location>
</feature>
<evidence type="ECO:0000259" key="10">
    <source>
        <dbReference type="PROSITE" id="PS50158"/>
    </source>
</evidence>
<dbReference type="FunFam" id="3.10.20.370:FF:000001">
    <property type="entry name" value="Retrovirus-related Pol polyprotein from transposon 17.6-like protein"/>
    <property type="match status" value="1"/>
</dbReference>
<dbReference type="GO" id="GO:0016787">
    <property type="term" value="F:hydrolase activity"/>
    <property type="evidence" value="ECO:0007669"/>
    <property type="project" value="UniProtKB-KW"/>
</dbReference>
<evidence type="ECO:0000256" key="5">
    <source>
        <dbReference type="ARBA" id="ARBA00022759"/>
    </source>
</evidence>
<dbReference type="GO" id="GO:0042575">
    <property type="term" value="C:DNA polymerase complex"/>
    <property type="evidence" value="ECO:0007669"/>
    <property type="project" value="UniProtKB-ARBA"/>
</dbReference>
<dbReference type="Gene3D" id="4.10.60.10">
    <property type="entry name" value="Zinc finger, CCHC-type"/>
    <property type="match status" value="1"/>
</dbReference>
<keyword evidence="14" id="KW-1185">Reference proteome</keyword>
<proteinExistence type="predicted"/>
<dbReference type="InterPro" id="IPR041373">
    <property type="entry name" value="RT_RNaseH"/>
</dbReference>
<comment type="caution">
    <text evidence="13">The sequence shown here is derived from an EMBL/GenBank/DDBJ whole genome shotgun (WGS) entry which is preliminary data.</text>
</comment>
<dbReference type="SUPFAM" id="SSF57756">
    <property type="entry name" value="Retrovirus zinc finger-like domains"/>
    <property type="match status" value="1"/>
</dbReference>
<keyword evidence="6" id="KW-0378">Hydrolase</keyword>
<dbReference type="InterPro" id="IPR043502">
    <property type="entry name" value="DNA/RNA_pol_sf"/>
</dbReference>
<keyword evidence="4" id="KW-0540">Nuclease</keyword>
<dbReference type="CDD" id="cd01647">
    <property type="entry name" value="RT_LTR"/>
    <property type="match status" value="1"/>
</dbReference>
<dbReference type="InterPro" id="IPR036875">
    <property type="entry name" value="Znf_CCHC_sf"/>
</dbReference>
<feature type="compositionally biased region" description="Low complexity" evidence="9">
    <location>
        <begin position="34"/>
        <end position="44"/>
    </location>
</feature>
<feature type="compositionally biased region" description="Polar residues" evidence="9">
    <location>
        <begin position="1099"/>
        <end position="1115"/>
    </location>
</feature>
<dbReference type="InterPro" id="IPR041588">
    <property type="entry name" value="Integrase_H2C2"/>
</dbReference>
<feature type="compositionally biased region" description="Basic residues" evidence="9">
    <location>
        <begin position="1134"/>
        <end position="1147"/>
    </location>
</feature>
<feature type="compositionally biased region" description="Polar residues" evidence="9">
    <location>
        <begin position="14"/>
        <end position="23"/>
    </location>
</feature>
<feature type="domain" description="CCHC-type" evidence="10">
    <location>
        <begin position="67"/>
        <end position="80"/>
    </location>
</feature>
<dbReference type="Gene3D" id="3.10.20.370">
    <property type="match status" value="1"/>
</dbReference>
<dbReference type="Pfam" id="PF17917">
    <property type="entry name" value="RT_RNaseH"/>
    <property type="match status" value="1"/>
</dbReference>
<keyword evidence="7" id="KW-0695">RNA-directed DNA polymerase</keyword>
<dbReference type="InterPro" id="IPR036397">
    <property type="entry name" value="RNaseH_sf"/>
</dbReference>
<dbReference type="InterPro" id="IPR043128">
    <property type="entry name" value="Rev_trsase/Diguanyl_cyclase"/>
</dbReference>
<reference evidence="13 14" key="1">
    <citation type="journal article" date="2022" name="Nat. Ecol. Evol.">
        <title>A masculinizing supergene underlies an exaggerated male reproductive morph in a spider.</title>
        <authorList>
            <person name="Hendrickx F."/>
            <person name="De Corte Z."/>
            <person name="Sonet G."/>
            <person name="Van Belleghem S.M."/>
            <person name="Kostlbacher S."/>
            <person name="Vangestel C."/>
        </authorList>
    </citation>
    <scope>NUCLEOTIDE SEQUENCE [LARGE SCALE GENOMIC DNA]</scope>
    <source>
        <strain evidence="13">W744_W776</strain>
    </source>
</reference>
<dbReference type="FunFam" id="3.30.70.270:FF:000026">
    <property type="entry name" value="Transposon Ty3-G Gag-Pol polyprotein"/>
    <property type="match status" value="1"/>
</dbReference>
<dbReference type="PANTHER" id="PTHR37984">
    <property type="entry name" value="PROTEIN CBG26694"/>
    <property type="match status" value="1"/>
</dbReference>
<dbReference type="PROSITE" id="PS50878">
    <property type="entry name" value="RT_POL"/>
    <property type="match status" value="1"/>
</dbReference>
<evidence type="ECO:0000259" key="11">
    <source>
        <dbReference type="PROSITE" id="PS50878"/>
    </source>
</evidence>
<dbReference type="SUPFAM" id="SSF50630">
    <property type="entry name" value="Acid proteases"/>
    <property type="match status" value="1"/>
</dbReference>
<dbReference type="InterPro" id="IPR021109">
    <property type="entry name" value="Peptidase_aspartic_dom_sf"/>
</dbReference>